<dbReference type="EMBL" id="CP030104">
    <property type="protein sequence ID" value="AWX45624.1"/>
    <property type="molecule type" value="Genomic_DNA"/>
</dbReference>
<keyword evidence="1" id="KW-0812">Transmembrane</keyword>
<dbReference type="AlphaFoldDB" id="A0A2Z4LVT6"/>
<reference evidence="3 4" key="1">
    <citation type="submission" date="2018-06" db="EMBL/GenBank/DDBJ databases">
        <title>Spongiibacterium sp. HME9304 Genome sequencing and assembly.</title>
        <authorList>
            <person name="Kang H."/>
            <person name="Kim H."/>
            <person name="Joh K."/>
        </authorList>
    </citation>
    <scope>NUCLEOTIDE SEQUENCE [LARGE SCALE GENOMIC DNA]</scope>
    <source>
        <strain evidence="3 4">HME9304</strain>
    </source>
</reference>
<feature type="transmembrane region" description="Helical" evidence="1">
    <location>
        <begin position="94"/>
        <end position="113"/>
    </location>
</feature>
<evidence type="ECO:0000256" key="1">
    <source>
        <dbReference type="SAM" id="Phobius"/>
    </source>
</evidence>
<evidence type="ECO:0000313" key="4">
    <source>
        <dbReference type="Proteomes" id="UP000248536"/>
    </source>
</evidence>
<evidence type="ECO:0000313" key="3">
    <source>
        <dbReference type="EMBL" id="AWX45624.1"/>
    </source>
</evidence>
<dbReference type="KEGG" id="spon:HME9304_02651"/>
<feature type="signal peptide" evidence="2">
    <location>
        <begin position="1"/>
        <end position="19"/>
    </location>
</feature>
<dbReference type="OrthoDB" id="5491447at2"/>
<keyword evidence="2" id="KW-0732">Signal</keyword>
<sequence>MIRTIFYLFSLLGISAVFSQNDSIVLPIDENSGLQERKMYRDLNEKYTGDEFNYETNTGESQNLLACFLRWFFQGIGDAIGINIPPNILQILEYTIYGLMGLLIIYLLIRVLINEKFNSIFSKKATSIVDIDLSGHHIEAIDLDALTCSALKNKDYRLAIRYQYLKILKLLSKKEIIEWHFDKTNADYEKEIGEPQIKNEFKKVSYLYEYIWYGEQRIDEAIYSNASSRFVQLNKIISQ</sequence>
<keyword evidence="1" id="KW-1133">Transmembrane helix</keyword>
<evidence type="ECO:0000256" key="2">
    <source>
        <dbReference type="SAM" id="SignalP"/>
    </source>
</evidence>
<dbReference type="RefSeq" id="WP_123877485.1">
    <property type="nucleotide sequence ID" value="NZ_CP030104.1"/>
</dbReference>
<organism evidence="3 4">
    <name type="scientific">Flagellimonas maritima</name>
    <dbReference type="NCBI Taxonomy" id="1383885"/>
    <lineage>
        <taxon>Bacteria</taxon>
        <taxon>Pseudomonadati</taxon>
        <taxon>Bacteroidota</taxon>
        <taxon>Flavobacteriia</taxon>
        <taxon>Flavobacteriales</taxon>
        <taxon>Flavobacteriaceae</taxon>
        <taxon>Flagellimonas</taxon>
    </lineage>
</organism>
<accession>A0A2Z4LVT6</accession>
<feature type="chain" id="PRO_5016247188" description="DUF4129 domain-containing protein" evidence="2">
    <location>
        <begin position="20"/>
        <end position="239"/>
    </location>
</feature>
<evidence type="ECO:0008006" key="5">
    <source>
        <dbReference type="Google" id="ProtNLM"/>
    </source>
</evidence>
<gene>
    <name evidence="3" type="ORF">HME9304_02651</name>
</gene>
<name>A0A2Z4LVT6_9FLAO</name>
<dbReference type="Proteomes" id="UP000248536">
    <property type="component" value="Chromosome"/>
</dbReference>
<proteinExistence type="predicted"/>
<protein>
    <recommendedName>
        <fullName evidence="5">DUF4129 domain-containing protein</fullName>
    </recommendedName>
</protein>
<keyword evidence="4" id="KW-1185">Reference proteome</keyword>
<keyword evidence="1" id="KW-0472">Membrane</keyword>